<organism evidence="1 2">
    <name type="scientific">Gossypium trilobum</name>
    <dbReference type="NCBI Taxonomy" id="34281"/>
    <lineage>
        <taxon>Eukaryota</taxon>
        <taxon>Viridiplantae</taxon>
        <taxon>Streptophyta</taxon>
        <taxon>Embryophyta</taxon>
        <taxon>Tracheophyta</taxon>
        <taxon>Spermatophyta</taxon>
        <taxon>Magnoliopsida</taxon>
        <taxon>eudicotyledons</taxon>
        <taxon>Gunneridae</taxon>
        <taxon>Pentapetalae</taxon>
        <taxon>rosids</taxon>
        <taxon>malvids</taxon>
        <taxon>Malvales</taxon>
        <taxon>Malvaceae</taxon>
        <taxon>Malvoideae</taxon>
        <taxon>Gossypium</taxon>
    </lineage>
</organism>
<accession>A0A7J9DWI2</accession>
<comment type="caution">
    <text evidence="1">The sequence shown here is derived from an EMBL/GenBank/DDBJ whole genome shotgun (WGS) entry which is preliminary data.</text>
</comment>
<protein>
    <submittedName>
        <fullName evidence="1">Uncharacterized protein</fullName>
    </submittedName>
</protein>
<dbReference type="AlphaFoldDB" id="A0A7J9DWI2"/>
<gene>
    <name evidence="1" type="ORF">Gotri_014166</name>
</gene>
<proteinExistence type="predicted"/>
<sequence>MRMSGYDPKRHNKRRVTA</sequence>
<name>A0A7J9DWI2_9ROSI</name>
<dbReference type="Proteomes" id="UP000593568">
    <property type="component" value="Unassembled WGS sequence"/>
</dbReference>
<reference evidence="1 2" key="1">
    <citation type="journal article" date="2019" name="Genome Biol. Evol.">
        <title>Insights into the evolution of the New World diploid cottons (Gossypium, subgenus Houzingenia) based on genome sequencing.</title>
        <authorList>
            <person name="Grover C.E."/>
            <person name="Arick M.A. 2nd"/>
            <person name="Thrash A."/>
            <person name="Conover J.L."/>
            <person name="Sanders W.S."/>
            <person name="Peterson D.G."/>
            <person name="Frelichowski J.E."/>
            <person name="Scheffler J.A."/>
            <person name="Scheffler B.E."/>
            <person name="Wendel J.F."/>
        </authorList>
    </citation>
    <scope>NUCLEOTIDE SEQUENCE [LARGE SCALE GENOMIC DNA]</scope>
    <source>
        <strain evidence="1">8</strain>
        <tissue evidence="1">Leaf</tissue>
    </source>
</reference>
<evidence type="ECO:0000313" key="1">
    <source>
        <dbReference type="EMBL" id="MBA0764884.1"/>
    </source>
</evidence>
<evidence type="ECO:0000313" key="2">
    <source>
        <dbReference type="Proteomes" id="UP000593568"/>
    </source>
</evidence>
<keyword evidence="2" id="KW-1185">Reference proteome</keyword>
<dbReference type="EMBL" id="JABEZW010000005">
    <property type="protein sequence ID" value="MBA0764884.1"/>
    <property type="molecule type" value="Genomic_DNA"/>
</dbReference>